<dbReference type="AlphaFoldDB" id="A0A9C9K0G5"/>
<keyword evidence="2" id="KW-0804">Transcription</keyword>
<gene>
    <name evidence="3" type="ORF">ENI34_06950</name>
</gene>
<dbReference type="InterPro" id="IPR036161">
    <property type="entry name" value="RPB6/omega-like_sf"/>
</dbReference>
<dbReference type="GO" id="GO:0003677">
    <property type="term" value="F:DNA binding"/>
    <property type="evidence" value="ECO:0007669"/>
    <property type="project" value="InterPro"/>
</dbReference>
<comment type="caution">
    <text evidence="3">The sequence shown here is derived from an EMBL/GenBank/DDBJ whole genome shotgun (WGS) entry which is preliminary data.</text>
</comment>
<reference evidence="3" key="1">
    <citation type="journal article" date="2020" name="mSystems">
        <title>Genome- and Community-Level Interaction Insights into Carbon Utilization and Element Cycling Functions of Hydrothermarchaeota in Hydrothermal Sediment.</title>
        <authorList>
            <person name="Zhou Z."/>
            <person name="Liu Y."/>
            <person name="Xu W."/>
            <person name="Pan J."/>
            <person name="Luo Z.H."/>
            <person name="Li M."/>
        </authorList>
    </citation>
    <scope>NUCLEOTIDE SEQUENCE</scope>
    <source>
        <strain evidence="3">HyVt-388</strain>
    </source>
</reference>
<keyword evidence="1 3" id="KW-0240">DNA-directed RNA polymerase</keyword>
<organism evidence="3 4">
    <name type="scientific">candidate division WOR-3 bacterium</name>
    <dbReference type="NCBI Taxonomy" id="2052148"/>
    <lineage>
        <taxon>Bacteria</taxon>
        <taxon>Bacteria division WOR-3</taxon>
    </lineage>
</organism>
<evidence type="ECO:0000256" key="1">
    <source>
        <dbReference type="ARBA" id="ARBA00022478"/>
    </source>
</evidence>
<dbReference type="Gene3D" id="3.90.940.10">
    <property type="match status" value="1"/>
</dbReference>
<evidence type="ECO:0000256" key="2">
    <source>
        <dbReference type="ARBA" id="ARBA00023163"/>
    </source>
</evidence>
<dbReference type="SUPFAM" id="SSF63562">
    <property type="entry name" value="RPB6/omega subunit-like"/>
    <property type="match status" value="1"/>
</dbReference>
<dbReference type="GO" id="GO:0000428">
    <property type="term" value="C:DNA-directed RNA polymerase complex"/>
    <property type="evidence" value="ECO:0007669"/>
    <property type="project" value="UniProtKB-KW"/>
</dbReference>
<name>A0A9C9K0G5_UNCW3</name>
<accession>A0A9C9K0G5</accession>
<dbReference type="GO" id="GO:0003899">
    <property type="term" value="F:DNA-directed RNA polymerase activity"/>
    <property type="evidence" value="ECO:0007669"/>
    <property type="project" value="InterPro"/>
</dbReference>
<protein>
    <submittedName>
        <fullName evidence="3">DNA-directed RNA polymerase subunit omega</fullName>
    </submittedName>
</protein>
<proteinExistence type="predicted"/>
<evidence type="ECO:0000313" key="4">
    <source>
        <dbReference type="Proteomes" id="UP000885826"/>
    </source>
</evidence>
<evidence type="ECO:0000313" key="3">
    <source>
        <dbReference type="EMBL" id="HEC78865.1"/>
    </source>
</evidence>
<dbReference type="Proteomes" id="UP000885826">
    <property type="component" value="Unassembled WGS sequence"/>
</dbReference>
<dbReference type="EMBL" id="DRIG01000072">
    <property type="protein sequence ID" value="HEC78865.1"/>
    <property type="molecule type" value="Genomic_DNA"/>
</dbReference>
<sequence>MIVPTEKIYERFDNKYKAVNVAALEARKLKDDQIKGLLQEQVNPIFEALRKLIAGKIRYIE</sequence>
<dbReference type="GO" id="GO:0006351">
    <property type="term" value="P:DNA-templated transcription"/>
    <property type="evidence" value="ECO:0007669"/>
    <property type="project" value="InterPro"/>
</dbReference>